<dbReference type="Gene3D" id="1.20.1280.120">
    <property type="match status" value="1"/>
</dbReference>
<keyword evidence="2 7" id="KW-0575">Peroxidase</keyword>
<feature type="domain" description="Catalase core" evidence="11">
    <location>
        <begin position="8"/>
        <end position="330"/>
    </location>
</feature>
<dbReference type="PROSITE" id="PS51402">
    <property type="entry name" value="CATALASE_3"/>
    <property type="match status" value="1"/>
</dbReference>
<dbReference type="KEGG" id="saca:FFV09_09655"/>
<dbReference type="SUPFAM" id="SSF56634">
    <property type="entry name" value="Heme-dependent catalase-like"/>
    <property type="match status" value="1"/>
</dbReference>
<dbReference type="Proteomes" id="UP000316968">
    <property type="component" value="Chromosome"/>
</dbReference>
<keyword evidence="4 7" id="KW-0479">Metal-binding</keyword>
<dbReference type="PIRSF" id="PIRSF000296">
    <property type="entry name" value="SrpA"/>
    <property type="match status" value="1"/>
</dbReference>
<dbReference type="EC" id="1.11.1.-" evidence="7"/>
<dbReference type="SMART" id="SM01060">
    <property type="entry name" value="Catalase"/>
    <property type="match status" value="1"/>
</dbReference>
<comment type="similarity">
    <text evidence="1 7">Belongs to the catalase family.</text>
</comment>
<evidence type="ECO:0000256" key="8">
    <source>
        <dbReference type="PIRSR" id="PIRSR000296-1"/>
    </source>
</evidence>
<evidence type="ECO:0000256" key="2">
    <source>
        <dbReference type="ARBA" id="ARBA00022559"/>
    </source>
</evidence>
<reference evidence="12 13" key="1">
    <citation type="submission" date="2019-06" db="EMBL/GenBank/DDBJ databases">
        <title>Saccharibacillus brassicae sp. nov., an endophytic bacterium isolated from Chinese cabbage seeds (Brassica pekinensis).</title>
        <authorList>
            <person name="Jiang L."/>
            <person name="Lee J."/>
            <person name="Kim S.W."/>
        </authorList>
    </citation>
    <scope>NUCLEOTIDE SEQUENCE [LARGE SCALE GENOMIC DNA]</scope>
    <source>
        <strain evidence="13">KCTC 43072 / ATSA2</strain>
    </source>
</reference>
<comment type="function">
    <text evidence="7">Has an organic peroxide-dependent peroxidase activity.</text>
</comment>
<feature type="active site" evidence="8">
    <location>
        <position position="53"/>
    </location>
</feature>
<dbReference type="Pfam" id="PF00199">
    <property type="entry name" value="Catalase"/>
    <property type="match status" value="1"/>
</dbReference>
<keyword evidence="5 7" id="KW-0560">Oxidoreductase</keyword>
<accession>A0A4Y6UTS7</accession>
<dbReference type="EMBL" id="CP041217">
    <property type="protein sequence ID" value="QDH21092.1"/>
    <property type="molecule type" value="Genomic_DNA"/>
</dbReference>
<dbReference type="InterPro" id="IPR018028">
    <property type="entry name" value="Catalase"/>
</dbReference>
<comment type="cofactor">
    <cofactor evidence="7">
        <name>heme</name>
        <dbReference type="ChEBI" id="CHEBI:30413"/>
    </cofactor>
</comment>
<name>A0A4Y6UTS7_SACBS</name>
<dbReference type="AlphaFoldDB" id="A0A4Y6UTS7"/>
<feature type="region of interest" description="Disordered" evidence="10">
    <location>
        <begin position="1"/>
        <end position="22"/>
    </location>
</feature>
<feature type="binding site" description="axial binding residue" evidence="9">
    <location>
        <position position="319"/>
    </location>
    <ligand>
        <name>heme</name>
        <dbReference type="ChEBI" id="CHEBI:30413"/>
    </ligand>
    <ligandPart>
        <name>Fe</name>
        <dbReference type="ChEBI" id="CHEBI:18248"/>
    </ligandPart>
</feature>
<evidence type="ECO:0000259" key="11">
    <source>
        <dbReference type="SMART" id="SM01060"/>
    </source>
</evidence>
<evidence type="ECO:0000256" key="10">
    <source>
        <dbReference type="SAM" id="MobiDB-lite"/>
    </source>
</evidence>
<evidence type="ECO:0000256" key="5">
    <source>
        <dbReference type="ARBA" id="ARBA00023002"/>
    </source>
</evidence>
<dbReference type="OrthoDB" id="255727at2"/>
<protein>
    <recommendedName>
        <fullName evidence="7">Catalase-related peroxidase</fullName>
        <ecNumber evidence="7">1.11.1.-</ecNumber>
    </recommendedName>
</protein>
<gene>
    <name evidence="12" type="ORF">FFV09_09655</name>
</gene>
<dbReference type="PANTHER" id="PTHR11465">
    <property type="entry name" value="CATALASE"/>
    <property type="match status" value="1"/>
</dbReference>
<dbReference type="InterPro" id="IPR024168">
    <property type="entry name" value="Catalase_SrpA-type_pred"/>
</dbReference>
<keyword evidence="3 7" id="KW-0349">Heme</keyword>
<proteinExistence type="inferred from homology"/>
<dbReference type="GO" id="GO:0004096">
    <property type="term" value="F:catalase activity"/>
    <property type="evidence" value="ECO:0007669"/>
    <property type="project" value="InterPro"/>
</dbReference>
<organism evidence="12 13">
    <name type="scientific">Saccharibacillus brassicae</name>
    <dbReference type="NCBI Taxonomy" id="2583377"/>
    <lineage>
        <taxon>Bacteria</taxon>
        <taxon>Bacillati</taxon>
        <taxon>Bacillota</taxon>
        <taxon>Bacilli</taxon>
        <taxon>Bacillales</taxon>
        <taxon>Paenibacillaceae</taxon>
        <taxon>Saccharibacillus</taxon>
    </lineage>
</organism>
<dbReference type="CDD" id="cd08153">
    <property type="entry name" value="srpA_like"/>
    <property type="match status" value="1"/>
</dbReference>
<evidence type="ECO:0000256" key="3">
    <source>
        <dbReference type="ARBA" id="ARBA00022617"/>
    </source>
</evidence>
<evidence type="ECO:0000313" key="13">
    <source>
        <dbReference type="Proteomes" id="UP000316968"/>
    </source>
</evidence>
<dbReference type="InterPro" id="IPR011614">
    <property type="entry name" value="Catalase_core"/>
</dbReference>
<dbReference type="PANTHER" id="PTHR11465:SF9">
    <property type="entry name" value="CATALASE"/>
    <property type="match status" value="1"/>
</dbReference>
<dbReference type="GO" id="GO:0042744">
    <property type="term" value="P:hydrogen peroxide catabolic process"/>
    <property type="evidence" value="ECO:0007669"/>
    <property type="project" value="TreeGrafter"/>
</dbReference>
<evidence type="ECO:0000313" key="12">
    <source>
        <dbReference type="EMBL" id="QDH21092.1"/>
    </source>
</evidence>
<sequence>MFSETENHQANGLSGGANEASGTSDSLYVTAAEEAVDELEHVSGVHPGYRRAHARGFCCRASFLPSGKAAPYTTAAHLQEREIKAIVRFSGSSTDPALADLLSPAKGMAVQFLLPEGGHTNMVGVTVPVFFARTPESFMEMLTTLNRTKAGKMPKAEALRRFARHFGESRQSLLALKRLKPPASYATNLYYCIHVYILVDSEGRRRPVKFEWIPDLGVQTLSIHDAAAMPDDYLERELELRMLAHPPSFKLNIVFGEEGDPTNDPTKRWPSDRKRIDAGRLVLLEPIAEPPGLIMDPTAVPDGIALSDDPILNFRRDTYAESLKRRSGGH</sequence>
<dbReference type="Gene3D" id="2.40.180.10">
    <property type="entry name" value="Catalase core domain"/>
    <property type="match status" value="1"/>
</dbReference>
<evidence type="ECO:0000256" key="6">
    <source>
        <dbReference type="ARBA" id="ARBA00023004"/>
    </source>
</evidence>
<dbReference type="RefSeq" id="WP_141447639.1">
    <property type="nucleotide sequence ID" value="NZ_CP041217.1"/>
</dbReference>
<evidence type="ECO:0000256" key="4">
    <source>
        <dbReference type="ARBA" id="ARBA00022723"/>
    </source>
</evidence>
<dbReference type="InterPro" id="IPR020835">
    <property type="entry name" value="Catalase_sf"/>
</dbReference>
<dbReference type="GO" id="GO:0046872">
    <property type="term" value="F:metal ion binding"/>
    <property type="evidence" value="ECO:0007669"/>
    <property type="project" value="UniProtKB-KW"/>
</dbReference>
<dbReference type="GO" id="GO:0042542">
    <property type="term" value="P:response to hydrogen peroxide"/>
    <property type="evidence" value="ECO:0007669"/>
    <property type="project" value="TreeGrafter"/>
</dbReference>
<keyword evidence="13" id="KW-1185">Reference proteome</keyword>
<dbReference type="GO" id="GO:0005737">
    <property type="term" value="C:cytoplasm"/>
    <property type="evidence" value="ECO:0007669"/>
    <property type="project" value="TreeGrafter"/>
</dbReference>
<evidence type="ECO:0000256" key="9">
    <source>
        <dbReference type="PIRSR" id="PIRSR000296-2"/>
    </source>
</evidence>
<keyword evidence="6 7" id="KW-0408">Iron</keyword>
<dbReference type="GO" id="GO:0020037">
    <property type="term" value="F:heme binding"/>
    <property type="evidence" value="ECO:0007669"/>
    <property type="project" value="InterPro"/>
</dbReference>
<evidence type="ECO:0000256" key="1">
    <source>
        <dbReference type="ARBA" id="ARBA00005329"/>
    </source>
</evidence>
<evidence type="ECO:0000256" key="7">
    <source>
        <dbReference type="PIRNR" id="PIRNR000296"/>
    </source>
</evidence>